<gene>
    <name evidence="2" type="ORF">Pa4123_34060</name>
</gene>
<dbReference type="Proteomes" id="UP001144280">
    <property type="component" value="Unassembled WGS sequence"/>
</dbReference>
<evidence type="ECO:0000259" key="1">
    <source>
        <dbReference type="PROSITE" id="PS51819"/>
    </source>
</evidence>
<dbReference type="Pfam" id="PF00903">
    <property type="entry name" value="Glyoxalase"/>
    <property type="match status" value="1"/>
</dbReference>
<dbReference type="Gene3D" id="3.30.720.110">
    <property type="match status" value="1"/>
</dbReference>
<dbReference type="PROSITE" id="PS51819">
    <property type="entry name" value="VOC"/>
    <property type="match status" value="1"/>
</dbReference>
<accession>A0ABQ5QW50</accession>
<keyword evidence="3" id="KW-1185">Reference proteome</keyword>
<name>A0ABQ5QW50_9ACTN</name>
<dbReference type="InterPro" id="IPR029068">
    <property type="entry name" value="Glyas_Bleomycin-R_OHBP_Dase"/>
</dbReference>
<comment type="caution">
    <text evidence="2">The sequence shown here is derived from an EMBL/GenBank/DDBJ whole genome shotgun (WGS) entry which is preliminary data.</text>
</comment>
<evidence type="ECO:0000313" key="3">
    <source>
        <dbReference type="Proteomes" id="UP001144280"/>
    </source>
</evidence>
<reference evidence="2" key="1">
    <citation type="submission" date="2022-12" db="EMBL/GenBank/DDBJ databases">
        <title>New Phytohabitans aurantiacus sp. RD004123 nov., an actinomycete isolated from soil.</title>
        <authorList>
            <person name="Triningsih D.W."/>
            <person name="Harunari E."/>
            <person name="Igarashi Y."/>
        </authorList>
    </citation>
    <scope>NUCLEOTIDE SEQUENCE</scope>
    <source>
        <strain evidence="2">RD004123</strain>
    </source>
</reference>
<organism evidence="2 3">
    <name type="scientific">Phytohabitans aurantiacus</name>
    <dbReference type="NCBI Taxonomy" id="3016789"/>
    <lineage>
        <taxon>Bacteria</taxon>
        <taxon>Bacillati</taxon>
        <taxon>Actinomycetota</taxon>
        <taxon>Actinomycetes</taxon>
        <taxon>Micromonosporales</taxon>
        <taxon>Micromonosporaceae</taxon>
    </lineage>
</organism>
<dbReference type="PANTHER" id="PTHR34109:SF1">
    <property type="entry name" value="VOC DOMAIN-CONTAINING PROTEIN"/>
    <property type="match status" value="1"/>
</dbReference>
<dbReference type="InterPro" id="IPR004360">
    <property type="entry name" value="Glyas_Fos-R_dOase_dom"/>
</dbReference>
<proteinExistence type="predicted"/>
<protein>
    <submittedName>
        <fullName evidence="2">Glyoxalase</fullName>
    </submittedName>
</protein>
<dbReference type="InterPro" id="IPR037523">
    <property type="entry name" value="VOC_core"/>
</dbReference>
<dbReference type="Gene3D" id="3.30.720.120">
    <property type="match status" value="1"/>
</dbReference>
<dbReference type="PANTHER" id="PTHR34109">
    <property type="entry name" value="BNAUNNG04460D PROTEIN-RELATED"/>
    <property type="match status" value="1"/>
</dbReference>
<sequence>MTDTYQAANGEHTTNGTPHGVTSLTPFLAIPDARGAIAFYRDVFGARVVDVTEFGGVVAHAVLDFGNGHLQLGEPTDAYGLVPAPEGDKDCYSMGLYTPDVDDLLARAEKAGASVREPATTFVSGDRFASIRDPFGVRWSLMTRVEDLSEEESARRVAEWAAQQS</sequence>
<feature type="domain" description="VOC" evidence="1">
    <location>
        <begin position="20"/>
        <end position="144"/>
    </location>
</feature>
<dbReference type="RefSeq" id="WP_281896719.1">
    <property type="nucleotide sequence ID" value="NZ_BSDI01000014.1"/>
</dbReference>
<dbReference type="SUPFAM" id="SSF54593">
    <property type="entry name" value="Glyoxalase/Bleomycin resistance protein/Dihydroxybiphenyl dioxygenase"/>
    <property type="match status" value="1"/>
</dbReference>
<dbReference type="EMBL" id="BSDI01000014">
    <property type="protein sequence ID" value="GLH98131.1"/>
    <property type="molecule type" value="Genomic_DNA"/>
</dbReference>
<evidence type="ECO:0000313" key="2">
    <source>
        <dbReference type="EMBL" id="GLH98131.1"/>
    </source>
</evidence>